<name>A0A6A5W151_9PLEO</name>
<keyword evidence="2" id="KW-1185">Reference proteome</keyword>
<evidence type="ECO:0000313" key="2">
    <source>
        <dbReference type="Proteomes" id="UP000799779"/>
    </source>
</evidence>
<gene>
    <name evidence="1" type="ORF">P154DRAFT_361668</name>
</gene>
<accession>A0A6A5W151</accession>
<sequence length="77" mass="8718">MDSRGERERVDERLREVIGSGRERSRGAESISHIPFLGWWWCGLQRVLMSDGPGRCIAAFLTFLSASVFEGWCLLSS</sequence>
<proteinExistence type="predicted"/>
<reference evidence="1" key="1">
    <citation type="journal article" date="2020" name="Stud. Mycol.">
        <title>101 Dothideomycetes genomes: a test case for predicting lifestyles and emergence of pathogens.</title>
        <authorList>
            <person name="Haridas S."/>
            <person name="Albert R."/>
            <person name="Binder M."/>
            <person name="Bloem J."/>
            <person name="Labutti K."/>
            <person name="Salamov A."/>
            <person name="Andreopoulos B."/>
            <person name="Baker S."/>
            <person name="Barry K."/>
            <person name="Bills G."/>
            <person name="Bluhm B."/>
            <person name="Cannon C."/>
            <person name="Castanera R."/>
            <person name="Culley D."/>
            <person name="Daum C."/>
            <person name="Ezra D."/>
            <person name="Gonzalez J."/>
            <person name="Henrissat B."/>
            <person name="Kuo A."/>
            <person name="Liang C."/>
            <person name="Lipzen A."/>
            <person name="Lutzoni F."/>
            <person name="Magnuson J."/>
            <person name="Mondo S."/>
            <person name="Nolan M."/>
            <person name="Ohm R."/>
            <person name="Pangilinan J."/>
            <person name="Park H.-J."/>
            <person name="Ramirez L."/>
            <person name="Alfaro M."/>
            <person name="Sun H."/>
            <person name="Tritt A."/>
            <person name="Yoshinaga Y."/>
            <person name="Zwiers L.-H."/>
            <person name="Turgeon B."/>
            <person name="Goodwin S."/>
            <person name="Spatafora J."/>
            <person name="Crous P."/>
            <person name="Grigoriev I."/>
        </authorList>
    </citation>
    <scope>NUCLEOTIDE SEQUENCE</scope>
    <source>
        <strain evidence="1">CBS 123094</strain>
    </source>
</reference>
<dbReference type="AlphaFoldDB" id="A0A6A5W151"/>
<evidence type="ECO:0000313" key="1">
    <source>
        <dbReference type="EMBL" id="KAF1994917.1"/>
    </source>
</evidence>
<organism evidence="1 2">
    <name type="scientific">Amniculicola lignicola CBS 123094</name>
    <dbReference type="NCBI Taxonomy" id="1392246"/>
    <lineage>
        <taxon>Eukaryota</taxon>
        <taxon>Fungi</taxon>
        <taxon>Dikarya</taxon>
        <taxon>Ascomycota</taxon>
        <taxon>Pezizomycotina</taxon>
        <taxon>Dothideomycetes</taxon>
        <taxon>Pleosporomycetidae</taxon>
        <taxon>Pleosporales</taxon>
        <taxon>Amniculicolaceae</taxon>
        <taxon>Amniculicola</taxon>
    </lineage>
</organism>
<dbReference type="EMBL" id="ML977649">
    <property type="protein sequence ID" value="KAF1994917.1"/>
    <property type="molecule type" value="Genomic_DNA"/>
</dbReference>
<dbReference type="Proteomes" id="UP000799779">
    <property type="component" value="Unassembled WGS sequence"/>
</dbReference>
<protein>
    <submittedName>
        <fullName evidence="1">Uncharacterized protein</fullName>
    </submittedName>
</protein>